<dbReference type="AlphaFoldDB" id="A0A1U8MG21"/>
<keyword evidence="8" id="KW-0915">Sodium</keyword>
<keyword evidence="3" id="KW-0050">Antiport</keyword>
<feature type="domain" description="Sodium/calcium exchanger membrane region" evidence="13">
    <location>
        <begin position="109"/>
        <end position="252"/>
    </location>
</feature>
<feature type="transmembrane region" description="Helical" evidence="12">
    <location>
        <begin position="234"/>
        <end position="258"/>
    </location>
</feature>
<dbReference type="Proteomes" id="UP000818029">
    <property type="component" value="Chromosome D13"/>
</dbReference>
<feature type="transmembrane region" description="Helical" evidence="12">
    <location>
        <begin position="434"/>
        <end position="457"/>
    </location>
</feature>
<proteinExistence type="inferred from homology"/>
<keyword evidence="14" id="KW-1185">Reference proteome</keyword>
<keyword evidence="6" id="KW-0630">Potassium</keyword>
<keyword evidence="5 12" id="KW-0812">Transmembrane</keyword>
<gene>
    <name evidence="15" type="primary">LOC107937422</name>
</gene>
<dbReference type="GO" id="GO:0016020">
    <property type="term" value="C:membrane"/>
    <property type="evidence" value="ECO:0000318"/>
    <property type="project" value="GO_Central"/>
</dbReference>
<dbReference type="RefSeq" id="XP_016725791.1">
    <property type="nucleotide sequence ID" value="XM_016870302.2"/>
</dbReference>
<keyword evidence="2" id="KW-0813">Transport</keyword>
<keyword evidence="7 12" id="KW-1133">Transmembrane helix</keyword>
<feature type="transmembrane region" description="Helical" evidence="12">
    <location>
        <begin position="546"/>
        <end position="567"/>
    </location>
</feature>
<accession>A0A1U8MG21</accession>
<dbReference type="KEGG" id="ghi:107937422"/>
<protein>
    <submittedName>
        <fullName evidence="15">Cation/calcium exchanger 2</fullName>
    </submittedName>
</protein>
<dbReference type="GO" id="GO:0006814">
    <property type="term" value="P:sodium ion transport"/>
    <property type="evidence" value="ECO:0007669"/>
    <property type="project" value="UniProtKB-KW"/>
</dbReference>
<feature type="transmembrane region" description="Helical" evidence="12">
    <location>
        <begin position="99"/>
        <end position="118"/>
    </location>
</feature>
<evidence type="ECO:0000313" key="15">
    <source>
        <dbReference type="RefSeq" id="XP_016725791.1"/>
    </source>
</evidence>
<feature type="transmembrane region" description="Helical" evidence="12">
    <location>
        <begin position="478"/>
        <end position="500"/>
    </location>
</feature>
<comment type="subcellular location">
    <subcellularLocation>
        <location evidence="1">Membrane</location>
        <topology evidence="1">Multi-pass membrane protein</topology>
    </subcellularLocation>
</comment>
<dbReference type="GO" id="GO:0006813">
    <property type="term" value="P:potassium ion transport"/>
    <property type="evidence" value="ECO:0007669"/>
    <property type="project" value="UniProtKB-KW"/>
</dbReference>
<dbReference type="OMA" id="CLQIVLT"/>
<reference evidence="14" key="1">
    <citation type="journal article" date="2020" name="Nat. Genet.">
        <title>Genomic diversifications of five Gossypium allopolyploid species and their impact on cotton improvement.</title>
        <authorList>
            <person name="Chen Z.J."/>
            <person name="Sreedasyam A."/>
            <person name="Ando A."/>
            <person name="Song Q."/>
            <person name="De Santiago L.M."/>
            <person name="Hulse-Kemp A.M."/>
            <person name="Ding M."/>
            <person name="Ye W."/>
            <person name="Kirkbride R.C."/>
            <person name="Jenkins J."/>
            <person name="Plott C."/>
            <person name="Lovell J."/>
            <person name="Lin Y.M."/>
            <person name="Vaughn R."/>
            <person name="Liu B."/>
            <person name="Simpson S."/>
            <person name="Scheffler B.E."/>
            <person name="Wen L."/>
            <person name="Saski C.A."/>
            <person name="Grover C.E."/>
            <person name="Hu G."/>
            <person name="Conover J.L."/>
            <person name="Carlson J.W."/>
            <person name="Shu S."/>
            <person name="Boston L.B."/>
            <person name="Williams M."/>
            <person name="Peterson D.G."/>
            <person name="McGee K."/>
            <person name="Jones D.C."/>
            <person name="Wendel J.F."/>
            <person name="Stelly D.M."/>
            <person name="Grimwood J."/>
            <person name="Schmutz J."/>
        </authorList>
    </citation>
    <scope>NUCLEOTIDE SEQUENCE [LARGE SCALE GENOMIC DNA]</scope>
    <source>
        <strain evidence="14">cv. TM-1</strain>
    </source>
</reference>
<evidence type="ECO:0000256" key="4">
    <source>
        <dbReference type="ARBA" id="ARBA00022538"/>
    </source>
</evidence>
<evidence type="ECO:0000313" key="14">
    <source>
        <dbReference type="Proteomes" id="UP000818029"/>
    </source>
</evidence>
<name>A0A1U8MG21_GOSHI</name>
<keyword evidence="4" id="KW-0633">Potassium transport</keyword>
<dbReference type="PANTHER" id="PTHR12266:SF18">
    <property type="entry name" value="CATION_CALCIUM EXCHANGER 2"/>
    <property type="match status" value="1"/>
</dbReference>
<evidence type="ECO:0000256" key="7">
    <source>
        <dbReference type="ARBA" id="ARBA00022989"/>
    </source>
</evidence>
<evidence type="ECO:0000256" key="6">
    <source>
        <dbReference type="ARBA" id="ARBA00022958"/>
    </source>
</evidence>
<dbReference type="InterPro" id="IPR044880">
    <property type="entry name" value="NCX_ion-bd_dom_sf"/>
</dbReference>
<evidence type="ECO:0000256" key="11">
    <source>
        <dbReference type="ARBA" id="ARBA00038187"/>
    </source>
</evidence>
<evidence type="ECO:0000256" key="9">
    <source>
        <dbReference type="ARBA" id="ARBA00023136"/>
    </source>
</evidence>
<dbReference type="STRING" id="3635.A0A1U8MG21"/>
<dbReference type="Pfam" id="PF01699">
    <property type="entry name" value="Na_Ca_ex"/>
    <property type="match status" value="2"/>
</dbReference>
<feature type="transmembrane region" description="Helical" evidence="12">
    <location>
        <begin position="409"/>
        <end position="428"/>
    </location>
</feature>
<keyword evidence="10" id="KW-0406">Ion transport</keyword>
<dbReference type="InterPro" id="IPR051359">
    <property type="entry name" value="CaCA_antiporter"/>
</dbReference>
<dbReference type="InterPro" id="IPR004837">
    <property type="entry name" value="NaCa_Exmemb"/>
</dbReference>
<comment type="similarity">
    <text evidence="11">Belongs to the Ca(2+):cation antiporter (CaCA) (TC 2.A.19) family. Cation/calcium exchanger (CCX) subfamily.</text>
</comment>
<feature type="transmembrane region" description="Helical" evidence="12">
    <location>
        <begin position="173"/>
        <end position="197"/>
    </location>
</feature>
<dbReference type="GO" id="GO:0008324">
    <property type="term" value="F:monoatomic cation transmembrane transporter activity"/>
    <property type="evidence" value="ECO:0000318"/>
    <property type="project" value="GO_Central"/>
</dbReference>
<sequence>MGTWVLVLQYQNKRFILILMNISFLLVASVFLMMCSSSSQVVLGSNGSKFRNSQQDCKALEDLDDYKAKCSYLKSNNNPCVYQGYVDYLYHFYCNFGRFPVLGLCLLIAWLIVLFYLLGNTASEYFCYSLESLSSLLKLSPTLAGVTLLSLGNGAPDVFSSVVSFMDSATQDVGLNTVLGGVFFVTCIVVGMIGTFVHRKRVAVNKPAFVRDVCYLLLVLVSLILILVKGEINLWGAMAFSSMYIVYVILVYIIYIVWNSGGRDITDSDSSYNSGLNIPILNGIDKVEIDYLEEGDVKDVKGDEFKNCCLCLRISDTWSVLLWVLEMPLYLPRRLTIPIACQERWSKPVAVVSVTLAPILLSVLWDLQDDNLTFKTGLVVYGIGVLFGISFGFLAYLRTEKSSPPKTCLFPWLAGGFLMSVVWSYIIAQELVGLLISLGHILGITQSILGFTVLAWGNSLGDIVTNLTMALNGGPEGVQVAISGCYAGPIFNTLFGLGMSLVGSAWHGYPSPVQIPKDPYLLETLGFLVAALLWALLVLPMRNMKLDGVLGGGLFLIYFTSMSLRVIKAL</sequence>
<evidence type="ECO:0000256" key="3">
    <source>
        <dbReference type="ARBA" id="ARBA00022449"/>
    </source>
</evidence>
<keyword evidence="10" id="KW-0739">Sodium transport</keyword>
<dbReference type="PANTHER" id="PTHR12266">
    <property type="entry name" value="NA+/CA2+ K+ INDEPENDENT EXCHANGER"/>
    <property type="match status" value="1"/>
</dbReference>
<dbReference type="Gene3D" id="1.20.1420.30">
    <property type="entry name" value="NCX, central ion-binding region"/>
    <property type="match status" value="2"/>
</dbReference>
<feature type="transmembrane region" description="Helical" evidence="12">
    <location>
        <begin position="349"/>
        <end position="367"/>
    </location>
</feature>
<feature type="transmembrane region" description="Helical" evidence="12">
    <location>
        <begin position="520"/>
        <end position="539"/>
    </location>
</feature>
<evidence type="ECO:0000256" key="12">
    <source>
        <dbReference type="SAM" id="Phobius"/>
    </source>
</evidence>
<evidence type="ECO:0000256" key="1">
    <source>
        <dbReference type="ARBA" id="ARBA00004141"/>
    </source>
</evidence>
<keyword evidence="9 12" id="KW-0472">Membrane</keyword>
<dbReference type="GO" id="GO:0006812">
    <property type="term" value="P:monoatomic cation transport"/>
    <property type="evidence" value="ECO:0000318"/>
    <property type="project" value="GO_Central"/>
</dbReference>
<evidence type="ECO:0000256" key="8">
    <source>
        <dbReference type="ARBA" id="ARBA00023053"/>
    </source>
</evidence>
<feature type="transmembrane region" description="Helical" evidence="12">
    <location>
        <begin position="15"/>
        <end position="35"/>
    </location>
</feature>
<evidence type="ECO:0000259" key="13">
    <source>
        <dbReference type="Pfam" id="PF01699"/>
    </source>
</evidence>
<feature type="transmembrane region" description="Helical" evidence="12">
    <location>
        <begin position="209"/>
        <end position="228"/>
    </location>
</feature>
<evidence type="ECO:0000256" key="10">
    <source>
        <dbReference type="ARBA" id="ARBA00023201"/>
    </source>
</evidence>
<reference evidence="15" key="2">
    <citation type="submission" date="2025-08" db="UniProtKB">
        <authorList>
            <consortium name="RefSeq"/>
        </authorList>
    </citation>
    <scope>IDENTIFICATION</scope>
</reference>
<evidence type="ECO:0000256" key="2">
    <source>
        <dbReference type="ARBA" id="ARBA00022448"/>
    </source>
</evidence>
<evidence type="ECO:0000256" key="5">
    <source>
        <dbReference type="ARBA" id="ARBA00022692"/>
    </source>
</evidence>
<dbReference type="GeneID" id="107937422"/>
<organism evidence="14 15">
    <name type="scientific">Gossypium hirsutum</name>
    <name type="common">Upland cotton</name>
    <name type="synonym">Gossypium mexicanum</name>
    <dbReference type="NCBI Taxonomy" id="3635"/>
    <lineage>
        <taxon>Eukaryota</taxon>
        <taxon>Viridiplantae</taxon>
        <taxon>Streptophyta</taxon>
        <taxon>Embryophyta</taxon>
        <taxon>Tracheophyta</taxon>
        <taxon>Spermatophyta</taxon>
        <taxon>Magnoliopsida</taxon>
        <taxon>eudicotyledons</taxon>
        <taxon>Gunneridae</taxon>
        <taxon>Pentapetalae</taxon>
        <taxon>rosids</taxon>
        <taxon>malvids</taxon>
        <taxon>Malvales</taxon>
        <taxon>Malvaceae</taxon>
        <taxon>Malvoideae</taxon>
        <taxon>Gossypium</taxon>
    </lineage>
</organism>
<feature type="transmembrane region" description="Helical" evidence="12">
    <location>
        <begin position="379"/>
        <end position="397"/>
    </location>
</feature>
<dbReference type="PaxDb" id="3635-A0A1U8MG21"/>
<dbReference type="OrthoDB" id="407410at2759"/>
<feature type="domain" description="Sodium/calcium exchanger membrane region" evidence="13">
    <location>
        <begin position="413"/>
        <end position="562"/>
    </location>
</feature>
<dbReference type="GO" id="GO:0015297">
    <property type="term" value="F:antiporter activity"/>
    <property type="evidence" value="ECO:0007669"/>
    <property type="project" value="UniProtKB-KW"/>
</dbReference>